<dbReference type="InterPro" id="IPR025662">
    <property type="entry name" value="Sigma_54_int_dom_ATP-bd_1"/>
</dbReference>
<dbReference type="SMART" id="SM00382">
    <property type="entry name" value="AAA"/>
    <property type="match status" value="1"/>
</dbReference>
<sequence length="647" mass="72858">MDLQERKKIWRRFIEEGVLSKGLPPLIAHSWKECRQKGIDPWHRKNLPVDLAHLNRIRQKNRLLLQVAEPIMQSVHEIVRESHSLLALMDSTGCVLRTIGDDTILQHSENIFFHPGSVWRNDCVGTNGPGLALEYDRPIQLVGAEHYCADQHNWSCSAAPIHGNGGQVIGVLDLSGSADAAHPHTLALVVACAFSIEQTLRSYHQSHFMKAAADGLQESILLLNDKLTLRWANATAYRELGLSHGELSALDFRRVLPQIDWSAMNSQAKSDSPVYMDDLCVVLPKKTYHFSAALSPTCDATGQTYTLVLRRQEHLFRSVNRVAGNQATYTFQTIYTDDSSMQEVIAEARQYAHYDSSLLIEGESGTGKELFAQAIHAASPRCKGPFVAVNCASLPRDLIESELFGYEKGSFTGALREGNPGKFELADHGTLFLDEIGEMPLEFQAKLLRAVETLCIRRIGGKEEKKLDVRVISATNRCLESEVAKGTFRSDLYYRLNILKLSIPPLRSRPKDIRYCANLFLKRFNSRYHDRTRQLSPAALKSLQEYAWPGNVRELQNCIERAFYTSSSAVIMPHDLSLRDRQQPVTSPVLKHHSRDDAEKTALLQCLEKSFGKVSVAAASYGVSRATFYRLCQHYGIRPKEIRRRHP</sequence>
<keyword evidence="3" id="KW-0805">Transcription regulation</keyword>
<dbReference type="Gene3D" id="1.10.8.60">
    <property type="match status" value="1"/>
</dbReference>
<dbReference type="RefSeq" id="WP_062412918.1">
    <property type="nucleotide sequence ID" value="NZ_JAJCIO010000001.1"/>
</dbReference>
<protein>
    <submittedName>
        <fullName evidence="7">Sigma-54-dependent Fis family transcriptional regulator</fullName>
    </submittedName>
</protein>
<reference evidence="7 8" key="1">
    <citation type="submission" date="2022-06" db="EMBL/GenBank/DDBJ databases">
        <title>Isolation of gut microbiota from human fecal samples.</title>
        <authorList>
            <person name="Pamer E.G."/>
            <person name="Barat B."/>
            <person name="Waligurski E."/>
            <person name="Medina S."/>
            <person name="Paddock L."/>
            <person name="Mostad J."/>
        </authorList>
    </citation>
    <scope>NUCLEOTIDE SEQUENCE [LARGE SCALE GENOMIC DNA]</scope>
    <source>
        <strain evidence="7 8">DFI.1.1</strain>
    </source>
</reference>
<gene>
    <name evidence="7" type="ORF">NE675_00260</name>
</gene>
<dbReference type="InterPro" id="IPR003018">
    <property type="entry name" value="GAF"/>
</dbReference>
<dbReference type="Gene3D" id="3.40.50.300">
    <property type="entry name" value="P-loop containing nucleotide triphosphate hydrolases"/>
    <property type="match status" value="1"/>
</dbReference>
<proteinExistence type="predicted"/>
<dbReference type="SUPFAM" id="SSF55781">
    <property type="entry name" value="GAF domain-like"/>
    <property type="match status" value="1"/>
</dbReference>
<dbReference type="PANTHER" id="PTHR32071:SF57">
    <property type="entry name" value="C4-DICARBOXYLATE TRANSPORT TRANSCRIPTIONAL REGULATORY PROTEIN DCTD"/>
    <property type="match status" value="1"/>
</dbReference>
<dbReference type="Pfam" id="PF01590">
    <property type="entry name" value="GAF"/>
    <property type="match status" value="1"/>
</dbReference>
<dbReference type="CDD" id="cd00009">
    <property type="entry name" value="AAA"/>
    <property type="match status" value="1"/>
</dbReference>
<keyword evidence="5" id="KW-0804">Transcription</keyword>
<organism evidence="7 8">
    <name type="scientific">Megasphaera massiliensis</name>
    <dbReference type="NCBI Taxonomy" id="1232428"/>
    <lineage>
        <taxon>Bacteria</taxon>
        <taxon>Bacillati</taxon>
        <taxon>Bacillota</taxon>
        <taxon>Negativicutes</taxon>
        <taxon>Veillonellales</taxon>
        <taxon>Veillonellaceae</taxon>
        <taxon>Megasphaera</taxon>
    </lineage>
</organism>
<accession>A0ABT1SNQ4</accession>
<dbReference type="SUPFAM" id="SSF46689">
    <property type="entry name" value="Homeodomain-like"/>
    <property type="match status" value="1"/>
</dbReference>
<evidence type="ECO:0000256" key="1">
    <source>
        <dbReference type="ARBA" id="ARBA00022741"/>
    </source>
</evidence>
<keyword evidence="8" id="KW-1185">Reference proteome</keyword>
<dbReference type="PROSITE" id="PS00688">
    <property type="entry name" value="SIGMA54_INTERACT_3"/>
    <property type="match status" value="1"/>
</dbReference>
<evidence type="ECO:0000313" key="8">
    <source>
        <dbReference type="Proteomes" id="UP001206692"/>
    </source>
</evidence>
<name>A0ABT1SNQ4_9FIRM</name>
<dbReference type="InterPro" id="IPR003593">
    <property type="entry name" value="AAA+_ATPase"/>
</dbReference>
<dbReference type="Pfam" id="PF00158">
    <property type="entry name" value="Sigma54_activat"/>
    <property type="match status" value="1"/>
</dbReference>
<evidence type="ECO:0000256" key="4">
    <source>
        <dbReference type="ARBA" id="ARBA00023125"/>
    </source>
</evidence>
<evidence type="ECO:0000313" key="7">
    <source>
        <dbReference type="EMBL" id="MCQ5341469.1"/>
    </source>
</evidence>
<dbReference type="PANTHER" id="PTHR32071">
    <property type="entry name" value="TRANSCRIPTIONAL REGULATORY PROTEIN"/>
    <property type="match status" value="1"/>
</dbReference>
<dbReference type="InterPro" id="IPR009057">
    <property type="entry name" value="Homeodomain-like_sf"/>
</dbReference>
<keyword evidence="4" id="KW-0238">DNA-binding</keyword>
<dbReference type="InterPro" id="IPR029016">
    <property type="entry name" value="GAF-like_dom_sf"/>
</dbReference>
<dbReference type="Pfam" id="PF25601">
    <property type="entry name" value="AAA_lid_14"/>
    <property type="match status" value="1"/>
</dbReference>
<feature type="domain" description="Sigma-54 factor interaction" evidence="6">
    <location>
        <begin position="334"/>
        <end position="564"/>
    </location>
</feature>
<dbReference type="Gene3D" id="1.10.10.60">
    <property type="entry name" value="Homeodomain-like"/>
    <property type="match status" value="1"/>
</dbReference>
<dbReference type="InterPro" id="IPR058031">
    <property type="entry name" value="AAA_lid_NorR"/>
</dbReference>
<dbReference type="SUPFAM" id="SSF52540">
    <property type="entry name" value="P-loop containing nucleoside triphosphate hydrolases"/>
    <property type="match status" value="1"/>
</dbReference>
<dbReference type="InterPro" id="IPR027417">
    <property type="entry name" value="P-loop_NTPase"/>
</dbReference>
<keyword evidence="1" id="KW-0547">Nucleotide-binding</keyword>
<evidence type="ECO:0000259" key="6">
    <source>
        <dbReference type="PROSITE" id="PS50045"/>
    </source>
</evidence>
<dbReference type="Gene3D" id="3.30.450.40">
    <property type="match status" value="1"/>
</dbReference>
<dbReference type="Proteomes" id="UP001206692">
    <property type="component" value="Unassembled WGS sequence"/>
</dbReference>
<dbReference type="PROSITE" id="PS50045">
    <property type="entry name" value="SIGMA54_INTERACT_4"/>
    <property type="match status" value="1"/>
</dbReference>
<keyword evidence="2" id="KW-0067">ATP-binding</keyword>
<dbReference type="PROSITE" id="PS00675">
    <property type="entry name" value="SIGMA54_INTERACT_1"/>
    <property type="match status" value="1"/>
</dbReference>
<dbReference type="InterPro" id="IPR002078">
    <property type="entry name" value="Sigma_54_int"/>
</dbReference>
<evidence type="ECO:0000256" key="5">
    <source>
        <dbReference type="ARBA" id="ARBA00023163"/>
    </source>
</evidence>
<dbReference type="EMBL" id="JANGEW010000001">
    <property type="protein sequence ID" value="MCQ5341469.1"/>
    <property type="molecule type" value="Genomic_DNA"/>
</dbReference>
<evidence type="ECO:0000256" key="2">
    <source>
        <dbReference type="ARBA" id="ARBA00022840"/>
    </source>
</evidence>
<comment type="caution">
    <text evidence="7">The sequence shown here is derived from an EMBL/GenBank/DDBJ whole genome shotgun (WGS) entry which is preliminary data.</text>
</comment>
<dbReference type="InterPro" id="IPR025944">
    <property type="entry name" value="Sigma_54_int_dom_CS"/>
</dbReference>
<evidence type="ECO:0000256" key="3">
    <source>
        <dbReference type="ARBA" id="ARBA00023015"/>
    </source>
</evidence>